<dbReference type="PRINTS" id="PR00364">
    <property type="entry name" value="DISEASERSIST"/>
</dbReference>
<proteinExistence type="predicted"/>
<evidence type="ECO:0000313" key="2">
    <source>
        <dbReference type="EMBL" id="GHE09814.1"/>
    </source>
</evidence>
<accession>A0A918YP61</accession>
<dbReference type="GO" id="GO:0043531">
    <property type="term" value="F:ADP binding"/>
    <property type="evidence" value="ECO:0007669"/>
    <property type="project" value="InterPro"/>
</dbReference>
<reference evidence="2" key="1">
    <citation type="journal article" date="2014" name="Int. J. Syst. Evol. Microbiol.">
        <title>Complete genome sequence of Corynebacterium casei LMG S-19264T (=DSM 44701T), isolated from a smear-ripened cheese.</title>
        <authorList>
            <consortium name="US DOE Joint Genome Institute (JGI-PGF)"/>
            <person name="Walter F."/>
            <person name="Albersmeier A."/>
            <person name="Kalinowski J."/>
            <person name="Ruckert C."/>
        </authorList>
    </citation>
    <scope>NUCLEOTIDE SEQUENCE</scope>
    <source>
        <strain evidence="2">JCM 4714</strain>
    </source>
</reference>
<organism evidence="2 3">
    <name type="scientific">Streptomyces alanosinicus</name>
    <dbReference type="NCBI Taxonomy" id="68171"/>
    <lineage>
        <taxon>Bacteria</taxon>
        <taxon>Bacillati</taxon>
        <taxon>Actinomycetota</taxon>
        <taxon>Actinomycetes</taxon>
        <taxon>Kitasatosporales</taxon>
        <taxon>Streptomycetaceae</taxon>
        <taxon>Streptomyces</taxon>
    </lineage>
</organism>
<dbReference type="SUPFAM" id="SSF48452">
    <property type="entry name" value="TPR-like"/>
    <property type="match status" value="1"/>
</dbReference>
<evidence type="ECO:0000313" key="3">
    <source>
        <dbReference type="Proteomes" id="UP000655443"/>
    </source>
</evidence>
<dbReference type="Gene3D" id="1.25.40.10">
    <property type="entry name" value="Tetratricopeptide repeat domain"/>
    <property type="match status" value="1"/>
</dbReference>
<dbReference type="SMART" id="SM00028">
    <property type="entry name" value="TPR"/>
    <property type="match status" value="4"/>
</dbReference>
<dbReference type="Pfam" id="PF13424">
    <property type="entry name" value="TPR_12"/>
    <property type="match status" value="1"/>
</dbReference>
<dbReference type="Gene3D" id="3.40.50.300">
    <property type="entry name" value="P-loop containing nucleotide triphosphate hydrolases"/>
    <property type="match status" value="1"/>
</dbReference>
<gene>
    <name evidence="2" type="ORF">GCM10010339_63390</name>
</gene>
<protein>
    <recommendedName>
        <fullName evidence="4">Tetratricopeptide repeat protein</fullName>
    </recommendedName>
</protein>
<dbReference type="PANTHER" id="PTHR47691:SF3">
    <property type="entry name" value="HTH-TYPE TRANSCRIPTIONAL REGULATOR RV0890C-RELATED"/>
    <property type="match status" value="1"/>
</dbReference>
<keyword evidence="1" id="KW-0802">TPR repeat</keyword>
<dbReference type="AlphaFoldDB" id="A0A918YP61"/>
<dbReference type="SUPFAM" id="SSF52540">
    <property type="entry name" value="P-loop containing nucleoside triphosphate hydrolases"/>
    <property type="match status" value="1"/>
</dbReference>
<dbReference type="RefSeq" id="WP_229882103.1">
    <property type="nucleotide sequence ID" value="NZ_BMVG01000021.1"/>
</dbReference>
<sequence>MSDHIDFRGGQFHGPVIGKVEYRHRAPAPTALDALPLAEAGFVGRDEELAKLLAALDPSGSEARRAVLVAAVSGLGGIGKTALAVKAAHLARRAGWFPGGALFVDLHGYDDAPVTPEQALQSLLRALGADPEHIPGPADARAALFRSLLAERDGLLILADNASSAEQVRPLLPGDTPRHRILVTSRHRITQLGARLVPLGELTPEESYRLLDRALSNADPDDRRVTGEAEAVARLARLCGHLPLALQITAALLAGDPGRPVADLADELAGAHDRLAPLDDGERSVRAAFELSYRRLPADPARLLRLLSVAPAFELSEEAAAALAGTEGTTPPEVHVLARAHLLERAGRPGRWRMHDLTRAFGMGVVAADADLREEAAAAREQLLGFYCRRAGAADDWIRRLPGDSEPESFADHAEALDWLEAERPALVAAVQWAGEDRFADLAGVLAQSLSVYLYERRSYDDGITVIGAAREAAFRTGNPLGAAVASEHLGNFLTAVGRPDDAIEVLTAARDLYQLLGGDDREPGVWVELGFALVAAGRPEEGILALRRALGMFQAAGKRNGEAQVWNRMGTALFALGRKEESVDAHRRAFELFEATGDRENSGVALHLLGMALLELERVEEAIEALVTAAEVFDERKSRYRLGKVLTLLGRVFEVANALEEAHVCYAEACDAFNLAGAYDEGHEAITKAYEVLALADELDEKPG</sequence>
<comment type="caution">
    <text evidence="2">The sequence shown here is derived from an EMBL/GenBank/DDBJ whole genome shotgun (WGS) entry which is preliminary data.</text>
</comment>
<feature type="repeat" description="TPR" evidence="1">
    <location>
        <begin position="564"/>
        <end position="597"/>
    </location>
</feature>
<evidence type="ECO:0008006" key="4">
    <source>
        <dbReference type="Google" id="ProtNLM"/>
    </source>
</evidence>
<name>A0A918YP61_9ACTN</name>
<dbReference type="InterPro" id="IPR011990">
    <property type="entry name" value="TPR-like_helical_dom_sf"/>
</dbReference>
<keyword evidence="3" id="KW-1185">Reference proteome</keyword>
<dbReference type="PANTHER" id="PTHR47691">
    <property type="entry name" value="REGULATOR-RELATED"/>
    <property type="match status" value="1"/>
</dbReference>
<dbReference type="Proteomes" id="UP000655443">
    <property type="component" value="Unassembled WGS sequence"/>
</dbReference>
<dbReference type="Pfam" id="PF13181">
    <property type="entry name" value="TPR_8"/>
    <property type="match status" value="1"/>
</dbReference>
<dbReference type="InterPro" id="IPR027417">
    <property type="entry name" value="P-loop_NTPase"/>
</dbReference>
<dbReference type="EMBL" id="BMVG01000021">
    <property type="protein sequence ID" value="GHE09814.1"/>
    <property type="molecule type" value="Genomic_DNA"/>
</dbReference>
<evidence type="ECO:0000256" key="1">
    <source>
        <dbReference type="PROSITE-ProRule" id="PRU00339"/>
    </source>
</evidence>
<dbReference type="InterPro" id="IPR019734">
    <property type="entry name" value="TPR_rpt"/>
</dbReference>
<reference evidence="2" key="2">
    <citation type="submission" date="2020-09" db="EMBL/GenBank/DDBJ databases">
        <authorList>
            <person name="Sun Q."/>
            <person name="Ohkuma M."/>
        </authorList>
    </citation>
    <scope>NUCLEOTIDE SEQUENCE</scope>
    <source>
        <strain evidence="2">JCM 4714</strain>
    </source>
</reference>
<dbReference type="PROSITE" id="PS50005">
    <property type="entry name" value="TPR"/>
    <property type="match status" value="1"/>
</dbReference>